<dbReference type="RefSeq" id="WP_073613919.1">
    <property type="nucleotide sequence ID" value="NZ_FRFE01000012.1"/>
</dbReference>
<dbReference type="CDD" id="cd06257">
    <property type="entry name" value="DnaJ"/>
    <property type="match status" value="1"/>
</dbReference>
<dbReference type="Proteomes" id="UP000184603">
    <property type="component" value="Unassembled WGS sequence"/>
</dbReference>
<dbReference type="SUPFAM" id="SSF46565">
    <property type="entry name" value="Chaperone J-domain"/>
    <property type="match status" value="1"/>
</dbReference>
<dbReference type="AlphaFoldDB" id="A0A1M7Y8U6"/>
<dbReference type="PROSITE" id="PS50076">
    <property type="entry name" value="DNAJ_2"/>
    <property type="match status" value="1"/>
</dbReference>
<evidence type="ECO:0000313" key="2">
    <source>
        <dbReference type="EMBL" id="SHO49029.1"/>
    </source>
</evidence>
<organism evidence="2 3">
    <name type="scientific">Desulfopila aestuarii DSM 18488</name>
    <dbReference type="NCBI Taxonomy" id="1121416"/>
    <lineage>
        <taxon>Bacteria</taxon>
        <taxon>Pseudomonadati</taxon>
        <taxon>Thermodesulfobacteriota</taxon>
        <taxon>Desulfobulbia</taxon>
        <taxon>Desulfobulbales</taxon>
        <taxon>Desulfocapsaceae</taxon>
        <taxon>Desulfopila</taxon>
    </lineage>
</organism>
<accession>A0A1M7Y8U6</accession>
<dbReference type="EMBL" id="FRFE01000012">
    <property type="protein sequence ID" value="SHO49029.1"/>
    <property type="molecule type" value="Genomic_DNA"/>
</dbReference>
<evidence type="ECO:0000313" key="3">
    <source>
        <dbReference type="Proteomes" id="UP000184603"/>
    </source>
</evidence>
<dbReference type="InterPro" id="IPR036869">
    <property type="entry name" value="J_dom_sf"/>
</dbReference>
<feature type="domain" description="J" evidence="1">
    <location>
        <begin position="279"/>
        <end position="336"/>
    </location>
</feature>
<reference evidence="2 3" key="1">
    <citation type="submission" date="2016-12" db="EMBL/GenBank/DDBJ databases">
        <authorList>
            <person name="Song W.-J."/>
            <person name="Kurnit D.M."/>
        </authorList>
    </citation>
    <scope>NUCLEOTIDE SEQUENCE [LARGE SCALE GENOMIC DNA]</scope>
    <source>
        <strain evidence="2 3">DSM 18488</strain>
    </source>
</reference>
<dbReference type="Gene3D" id="1.10.287.110">
    <property type="entry name" value="DnaJ domain"/>
    <property type="match status" value="1"/>
</dbReference>
<dbReference type="InterPro" id="IPR001623">
    <property type="entry name" value="DnaJ_domain"/>
</dbReference>
<sequence>MYLASKLHTGTGTYQIRQSHEDPVTSHFTHRLVFDLGQDPAEHMELLGERAVFFSDKLERAVSRHPNHDTSTLLEKLLWQFLPRTYREHLSRFHRTERYIPVPLSDIEKKKIAEQIHIFDRRRLYYLHYRAIDQSRLFTLRDRACRPLLDQCRDEREYYLTAREQALTPGEYRNYIYAIFNLQRFFSQSFATFLPEALPEDQVADHFIEALCELNRNSSFWAGEPTTSHLHHHLVRYLVMFFDFAPAARSFEEEYVRRFMNSHRTFSWPERQPTVSEERIIEIFGRSPAELKKMSRKELNRLYRKMAKKLHPDQGGNQTSFVELTEVYTTLVQKKA</sequence>
<dbReference type="SMART" id="SM00271">
    <property type="entry name" value="DnaJ"/>
    <property type="match status" value="1"/>
</dbReference>
<dbReference type="OrthoDB" id="9775658at2"/>
<evidence type="ECO:0000259" key="1">
    <source>
        <dbReference type="PROSITE" id="PS50076"/>
    </source>
</evidence>
<dbReference type="STRING" id="1121416.SAMN02745220_02631"/>
<name>A0A1M7Y8U6_9BACT</name>
<proteinExistence type="predicted"/>
<gene>
    <name evidence="2" type="ORF">SAMN02745220_02631</name>
</gene>
<protein>
    <recommendedName>
        <fullName evidence="1">J domain-containing protein</fullName>
    </recommendedName>
</protein>
<keyword evidence="3" id="KW-1185">Reference proteome</keyword>